<sequence>MPDFLLFNVIFDGDRVEKSQAGVAKLQRFLENYVPAMAKHLGCTK</sequence>
<dbReference type="Proteomes" id="UP001519309">
    <property type="component" value="Unassembled WGS sequence"/>
</dbReference>
<protein>
    <submittedName>
        <fullName evidence="1">Uncharacterized protein</fullName>
    </submittedName>
</protein>
<organism evidence="1 2">
    <name type="scientific">Streptomyces griseochromogenes</name>
    <dbReference type="NCBI Taxonomy" id="68214"/>
    <lineage>
        <taxon>Bacteria</taxon>
        <taxon>Bacillati</taxon>
        <taxon>Actinomycetota</taxon>
        <taxon>Actinomycetes</taxon>
        <taxon>Kitasatosporales</taxon>
        <taxon>Streptomycetaceae</taxon>
        <taxon>Streptomyces</taxon>
    </lineage>
</organism>
<evidence type="ECO:0000313" key="2">
    <source>
        <dbReference type="Proteomes" id="UP001519309"/>
    </source>
</evidence>
<comment type="caution">
    <text evidence="1">The sequence shown here is derived from an EMBL/GenBank/DDBJ whole genome shotgun (WGS) entry which is preliminary data.</text>
</comment>
<dbReference type="RefSeq" id="WP_159399867.1">
    <property type="nucleotide sequence ID" value="NZ_CP016279.1"/>
</dbReference>
<accession>A0ABS4LPZ6</accession>
<reference evidence="1 2" key="1">
    <citation type="submission" date="2021-03" db="EMBL/GenBank/DDBJ databases">
        <title>Genomic Encyclopedia of Type Strains, Phase IV (KMG-IV): sequencing the most valuable type-strain genomes for metagenomic binning, comparative biology and taxonomic classification.</title>
        <authorList>
            <person name="Goeker M."/>
        </authorList>
    </citation>
    <scope>NUCLEOTIDE SEQUENCE [LARGE SCALE GENOMIC DNA]</scope>
    <source>
        <strain evidence="1 2">DSM 40499</strain>
    </source>
</reference>
<name>A0ABS4LPZ6_9ACTN</name>
<gene>
    <name evidence="1" type="ORF">J2Z21_002207</name>
</gene>
<proteinExistence type="predicted"/>
<dbReference type="EMBL" id="JAGGLP010000004">
    <property type="protein sequence ID" value="MBP2049276.1"/>
    <property type="molecule type" value="Genomic_DNA"/>
</dbReference>
<keyword evidence="2" id="KW-1185">Reference proteome</keyword>
<evidence type="ECO:0000313" key="1">
    <source>
        <dbReference type="EMBL" id="MBP2049276.1"/>
    </source>
</evidence>